<dbReference type="PANTHER" id="PTHR45824">
    <property type="entry name" value="GH16843P"/>
    <property type="match status" value="1"/>
</dbReference>
<gene>
    <name evidence="2" type="ORF">BCR44DRAFT_1041483</name>
</gene>
<dbReference type="Pfam" id="PF00650">
    <property type="entry name" value="CRAL_TRIO"/>
    <property type="match status" value="1"/>
</dbReference>
<dbReference type="Proteomes" id="UP000193411">
    <property type="component" value="Unassembled WGS sequence"/>
</dbReference>
<feature type="domain" description="CRAL-TRIO" evidence="1">
    <location>
        <begin position="89"/>
        <end position="217"/>
    </location>
</feature>
<dbReference type="CDD" id="cd00170">
    <property type="entry name" value="SEC14"/>
    <property type="match status" value="1"/>
</dbReference>
<dbReference type="InterPro" id="IPR036273">
    <property type="entry name" value="CRAL/TRIO_N_dom_sf"/>
</dbReference>
<comment type="caution">
    <text evidence="2">The sequence shown here is derived from an EMBL/GenBank/DDBJ whole genome shotgun (WGS) entry which is preliminary data.</text>
</comment>
<dbReference type="InterPro" id="IPR001251">
    <property type="entry name" value="CRAL-TRIO_dom"/>
</dbReference>
<dbReference type="PANTHER" id="PTHR45824:SF29">
    <property type="entry name" value="GH16843P"/>
    <property type="match status" value="1"/>
</dbReference>
<keyword evidence="3" id="KW-1185">Reference proteome</keyword>
<dbReference type="STRING" id="765915.A0A1Y2HRM7"/>
<dbReference type="EMBL" id="MCFL01000013">
    <property type="protein sequence ID" value="ORZ37199.1"/>
    <property type="molecule type" value="Genomic_DNA"/>
</dbReference>
<dbReference type="InterPro" id="IPR052578">
    <property type="entry name" value="PI_Transfer_CRAL-TRIO"/>
</dbReference>
<dbReference type="SUPFAM" id="SSF46938">
    <property type="entry name" value="CRAL/TRIO N-terminal domain"/>
    <property type="match status" value="1"/>
</dbReference>
<organism evidence="2 3">
    <name type="scientific">Catenaria anguillulae PL171</name>
    <dbReference type="NCBI Taxonomy" id="765915"/>
    <lineage>
        <taxon>Eukaryota</taxon>
        <taxon>Fungi</taxon>
        <taxon>Fungi incertae sedis</taxon>
        <taxon>Blastocladiomycota</taxon>
        <taxon>Blastocladiomycetes</taxon>
        <taxon>Blastocladiales</taxon>
        <taxon>Catenariaceae</taxon>
        <taxon>Catenaria</taxon>
    </lineage>
</organism>
<dbReference type="Gene3D" id="3.40.525.10">
    <property type="entry name" value="CRAL-TRIO lipid binding domain"/>
    <property type="match status" value="1"/>
</dbReference>
<dbReference type="GO" id="GO:0008526">
    <property type="term" value="F:phosphatidylinositol transfer activity"/>
    <property type="evidence" value="ECO:0007669"/>
    <property type="project" value="TreeGrafter"/>
</dbReference>
<name>A0A1Y2HRM7_9FUNG</name>
<proteinExistence type="predicted"/>
<dbReference type="OrthoDB" id="75724at2759"/>
<evidence type="ECO:0000313" key="3">
    <source>
        <dbReference type="Proteomes" id="UP000193411"/>
    </source>
</evidence>
<sequence length="254" mass="28417">MAAFVTTPSLSHKRILECDQGDTDRSALAQVKLDLDLLPTLTPPDRAWANDACILRYLRAHNSDPRAALSGLMATLDWRNATAPHRIPLSRIRSEGVSGKLVTHGFSRTGMPVLYMVPRNENSTNEDLQLAYTLWTLEVCIRRMPPGVEKLVLVIDFAGMSLANSVSPSMQRKFVSVLTAHYPERLSRAYLVNAPWFFGAVWKAISPFLDPVTKPRLSLSKQRASQARTRCKDPTARRHAVGIAFRVRGRVTNR</sequence>
<dbReference type="AlphaFoldDB" id="A0A1Y2HRM7"/>
<protein>
    <submittedName>
        <fullName evidence="2">CRAL-TRIO domain-containing protein</fullName>
    </submittedName>
</protein>
<reference evidence="2 3" key="1">
    <citation type="submission" date="2016-07" db="EMBL/GenBank/DDBJ databases">
        <title>Pervasive Adenine N6-methylation of Active Genes in Fungi.</title>
        <authorList>
            <consortium name="DOE Joint Genome Institute"/>
            <person name="Mondo S.J."/>
            <person name="Dannebaum R.O."/>
            <person name="Kuo R.C."/>
            <person name="Labutti K."/>
            <person name="Haridas S."/>
            <person name="Kuo A."/>
            <person name="Salamov A."/>
            <person name="Ahrendt S.R."/>
            <person name="Lipzen A."/>
            <person name="Sullivan W."/>
            <person name="Andreopoulos W.B."/>
            <person name="Clum A."/>
            <person name="Lindquist E."/>
            <person name="Daum C."/>
            <person name="Ramamoorthy G.K."/>
            <person name="Gryganskyi A."/>
            <person name="Culley D."/>
            <person name="Magnuson J.K."/>
            <person name="James T.Y."/>
            <person name="O'Malley M.A."/>
            <person name="Stajich J.E."/>
            <person name="Spatafora J.W."/>
            <person name="Visel A."/>
            <person name="Grigoriev I.V."/>
        </authorList>
    </citation>
    <scope>NUCLEOTIDE SEQUENCE [LARGE SCALE GENOMIC DNA]</scope>
    <source>
        <strain evidence="2 3">PL171</strain>
    </source>
</reference>
<evidence type="ECO:0000313" key="2">
    <source>
        <dbReference type="EMBL" id="ORZ37199.1"/>
    </source>
</evidence>
<dbReference type="PROSITE" id="PS50191">
    <property type="entry name" value="CRAL_TRIO"/>
    <property type="match status" value="1"/>
</dbReference>
<dbReference type="InterPro" id="IPR036865">
    <property type="entry name" value="CRAL-TRIO_dom_sf"/>
</dbReference>
<accession>A0A1Y2HRM7</accession>
<dbReference type="SUPFAM" id="SSF52087">
    <property type="entry name" value="CRAL/TRIO domain"/>
    <property type="match status" value="1"/>
</dbReference>
<dbReference type="SMART" id="SM00516">
    <property type="entry name" value="SEC14"/>
    <property type="match status" value="1"/>
</dbReference>
<evidence type="ECO:0000259" key="1">
    <source>
        <dbReference type="PROSITE" id="PS50191"/>
    </source>
</evidence>